<dbReference type="RefSeq" id="WP_092110005.1">
    <property type="nucleotide sequence ID" value="NZ_SOFF01000044.1"/>
</dbReference>
<proteinExistence type="predicted"/>
<comment type="caution">
    <text evidence="1">The sequence shown here is derived from an EMBL/GenBank/DDBJ whole genome shotgun (WGS) entry which is preliminary data.</text>
</comment>
<dbReference type="STRING" id="1424661.SAMN05216281_10816"/>
<gene>
    <name evidence="1" type="ORF">E3O10_16145</name>
</gene>
<dbReference type="EMBL" id="SOFF01000044">
    <property type="protein sequence ID" value="TFB84648.1"/>
    <property type="molecule type" value="Genomic_DNA"/>
</dbReference>
<name>A0A1H8GPS6_9MICO</name>
<evidence type="ECO:0000313" key="1">
    <source>
        <dbReference type="EMBL" id="TFB84648.1"/>
    </source>
</evidence>
<keyword evidence="2" id="KW-1185">Reference proteome</keyword>
<protein>
    <submittedName>
        <fullName evidence="1">Uncharacterized protein</fullName>
    </submittedName>
</protein>
<dbReference type="AlphaFoldDB" id="A0A1H8GPS6"/>
<evidence type="ECO:0000313" key="2">
    <source>
        <dbReference type="Proteomes" id="UP000297654"/>
    </source>
</evidence>
<dbReference type="Proteomes" id="UP000297654">
    <property type="component" value="Unassembled WGS sequence"/>
</dbReference>
<organism evidence="1 2">
    <name type="scientific">Cryobacterium luteum</name>
    <dbReference type="NCBI Taxonomy" id="1424661"/>
    <lineage>
        <taxon>Bacteria</taxon>
        <taxon>Bacillati</taxon>
        <taxon>Actinomycetota</taxon>
        <taxon>Actinomycetes</taxon>
        <taxon>Micrococcales</taxon>
        <taxon>Microbacteriaceae</taxon>
        <taxon>Cryobacterium</taxon>
    </lineage>
</organism>
<dbReference type="OrthoDB" id="5126312at2"/>
<accession>A0A1H8GPS6</accession>
<reference evidence="1 2" key="1">
    <citation type="submission" date="2019-03" db="EMBL/GenBank/DDBJ databases">
        <title>Genomics of glacier-inhabiting Cryobacterium strains.</title>
        <authorList>
            <person name="Liu Q."/>
            <person name="Xin Y.-H."/>
        </authorList>
    </citation>
    <scope>NUCLEOTIDE SEQUENCE [LARGE SCALE GENOMIC DNA]</scope>
    <source>
        <strain evidence="1 2">Hh15</strain>
    </source>
</reference>
<sequence>MNLDLRLMLPALAVWLTAGVLIAVPAGAGMVAVTLWLVAGACTALLVVRRMPRRRQWPTAPPAARWQKLGGSIVLCCAGAALAATAVGVWAPVRLPPEVRTAAAAHATVTATVTVWSVPVAAKAFIGSGTSGRVRYRATLTEIDSRGETTRVSSPIVVFAEAAGDGTEPEIGTTLAVRGTLRMTEPGDATVALLFATGPAPNTEANSVTPPPWWLHWANDLRARFTTAATNLSGDGGDLLPGLAIGDTSSVSPTLDSAMKTSSLSHLTAVSGDTASNRDGLH</sequence>